<evidence type="ECO:0000256" key="1">
    <source>
        <dbReference type="SAM" id="MobiDB-lite"/>
    </source>
</evidence>
<gene>
    <name evidence="2" type="ORF">RFI_34693</name>
</gene>
<feature type="non-terminal residue" evidence="2">
    <location>
        <position position="1"/>
    </location>
</feature>
<reference evidence="2 3" key="1">
    <citation type="journal article" date="2013" name="Curr. Biol.">
        <title>The Genome of the Foraminiferan Reticulomyxa filosa.</title>
        <authorList>
            <person name="Glockner G."/>
            <person name="Hulsmann N."/>
            <person name="Schleicher M."/>
            <person name="Noegel A.A."/>
            <person name="Eichinger L."/>
            <person name="Gallinger C."/>
            <person name="Pawlowski J."/>
            <person name="Sierra R."/>
            <person name="Euteneuer U."/>
            <person name="Pillet L."/>
            <person name="Moustafa A."/>
            <person name="Platzer M."/>
            <person name="Groth M."/>
            <person name="Szafranski K."/>
            <person name="Schliwa M."/>
        </authorList>
    </citation>
    <scope>NUCLEOTIDE SEQUENCE [LARGE SCALE GENOMIC DNA]</scope>
</reference>
<proteinExistence type="predicted"/>
<feature type="region of interest" description="Disordered" evidence="1">
    <location>
        <begin position="106"/>
        <end position="125"/>
    </location>
</feature>
<keyword evidence="3" id="KW-1185">Reference proteome</keyword>
<dbReference type="AlphaFoldDB" id="X6LPQ2"/>
<evidence type="ECO:0000313" key="2">
    <source>
        <dbReference type="EMBL" id="ETO02720.1"/>
    </source>
</evidence>
<accession>X6LPQ2</accession>
<sequence>EELRKMNLKSNAEIEKLKERDNEKSKEIQQLKQCQSALEEILKSNNNEQCEQIAKLNDEIKQLKSEKELNEKKQNETTSKINNENLILRQQLNNLNIELEKFKKDIQSKNQTNEGRKENYYSQSPKMPEENKIQIIIQHWIRILHIKFGWINHFDKLVVNYVTFYFILVFHLI</sequence>
<dbReference type="EMBL" id="ASPP01035059">
    <property type="protein sequence ID" value="ETO02720.1"/>
    <property type="molecule type" value="Genomic_DNA"/>
</dbReference>
<organism evidence="2 3">
    <name type="scientific">Reticulomyxa filosa</name>
    <dbReference type="NCBI Taxonomy" id="46433"/>
    <lineage>
        <taxon>Eukaryota</taxon>
        <taxon>Sar</taxon>
        <taxon>Rhizaria</taxon>
        <taxon>Retaria</taxon>
        <taxon>Foraminifera</taxon>
        <taxon>Monothalamids</taxon>
        <taxon>Reticulomyxidae</taxon>
        <taxon>Reticulomyxa</taxon>
    </lineage>
</organism>
<name>X6LPQ2_RETFI</name>
<protein>
    <submittedName>
        <fullName evidence="2">Viral A-type inclusion protein</fullName>
    </submittedName>
</protein>
<dbReference type="Proteomes" id="UP000023152">
    <property type="component" value="Unassembled WGS sequence"/>
</dbReference>
<evidence type="ECO:0000313" key="3">
    <source>
        <dbReference type="Proteomes" id="UP000023152"/>
    </source>
</evidence>
<comment type="caution">
    <text evidence="2">The sequence shown here is derived from an EMBL/GenBank/DDBJ whole genome shotgun (WGS) entry which is preliminary data.</text>
</comment>